<name>A0A4V2MVC4_9APHY</name>
<dbReference type="STRING" id="92696.A0A4V2MVC4"/>
<dbReference type="OrthoDB" id="192832at2759"/>
<evidence type="ECO:0000313" key="5">
    <source>
        <dbReference type="Proteomes" id="UP000292702"/>
    </source>
</evidence>
<organism evidence="4 5">
    <name type="scientific">Steccherinum ochraceum</name>
    <dbReference type="NCBI Taxonomy" id="92696"/>
    <lineage>
        <taxon>Eukaryota</taxon>
        <taxon>Fungi</taxon>
        <taxon>Dikarya</taxon>
        <taxon>Basidiomycota</taxon>
        <taxon>Agaricomycotina</taxon>
        <taxon>Agaricomycetes</taxon>
        <taxon>Polyporales</taxon>
        <taxon>Steccherinaceae</taxon>
        <taxon>Steccherinum</taxon>
    </lineage>
</organism>
<evidence type="ECO:0000259" key="3">
    <source>
        <dbReference type="PROSITE" id="PS51762"/>
    </source>
</evidence>
<dbReference type="GO" id="GO:0004553">
    <property type="term" value="F:hydrolase activity, hydrolyzing O-glycosyl compounds"/>
    <property type="evidence" value="ECO:0007669"/>
    <property type="project" value="InterPro"/>
</dbReference>
<dbReference type="GO" id="GO:0009251">
    <property type="term" value="P:glucan catabolic process"/>
    <property type="evidence" value="ECO:0007669"/>
    <property type="project" value="TreeGrafter"/>
</dbReference>
<dbReference type="Gene3D" id="2.60.120.200">
    <property type="match status" value="1"/>
</dbReference>
<dbReference type="InterPro" id="IPR000757">
    <property type="entry name" value="Beta-glucanase-like"/>
</dbReference>
<keyword evidence="1" id="KW-0472">Membrane</keyword>
<dbReference type="AlphaFoldDB" id="A0A4V2MVC4"/>
<dbReference type="InterPro" id="IPR050546">
    <property type="entry name" value="Glycosyl_Hydrlase_16"/>
</dbReference>
<keyword evidence="1" id="KW-1133">Transmembrane helix</keyword>
<keyword evidence="1" id="KW-0812">Transmembrane</keyword>
<dbReference type="Pfam" id="PF26113">
    <property type="entry name" value="GH16_XgeA"/>
    <property type="match status" value="1"/>
</dbReference>
<dbReference type="InterPro" id="IPR013320">
    <property type="entry name" value="ConA-like_dom_sf"/>
</dbReference>
<feature type="transmembrane region" description="Helical" evidence="1">
    <location>
        <begin position="363"/>
        <end position="382"/>
    </location>
</feature>
<dbReference type="PANTHER" id="PTHR10963:SF24">
    <property type="entry name" value="GLYCOSIDASE C21B10.07-RELATED"/>
    <property type="match status" value="1"/>
</dbReference>
<proteinExistence type="predicted"/>
<sequence>MYRYLTAALLATVIPSSFGYNLVREHAGQNFFDGWNFYGGWDNLTNSQVWWLNEETATSAKLAYINDAGHAIMKVDNTSVLTQGQKRSTIRIESENLYDLGSVWVVDMVHMPFGCSVWPAFWTKGPVWPNNGEIDILEAINLMTSNQMALHTTQGCTHPAPPTGAQTSHNGGQDCGTGDGCTVQETADNSYGTGFNNAGGGVWATQFDASGIFIWFWSRPNVPQNLQGATSSTLDISSWGPPSASYASSANCNVTEYFSPQQLIFDIALCGDWAGVDSIYRSQCGSAGPTGDCYQDMVLGPGSGKYDEAYFEVSYVRAYTDGTPTPTATPQTTVTSTALATTTPSIAVNQNTASSAGVESSPLLFTNMVVLAAGFAAAFYTLTLV</sequence>
<feature type="domain" description="GH16" evidence="3">
    <location>
        <begin position="16"/>
        <end position="282"/>
    </location>
</feature>
<evidence type="ECO:0000313" key="4">
    <source>
        <dbReference type="EMBL" id="TCD61817.1"/>
    </source>
</evidence>
<dbReference type="FunFam" id="2.60.120.200:FF:000179">
    <property type="entry name" value="Unplaced genomic scaffold supercont1.19, whole genome shotgun sequence"/>
    <property type="match status" value="1"/>
</dbReference>
<accession>A0A4V2MVC4</accession>
<feature type="chain" id="PRO_5020276623" description="GH16 domain-containing protein" evidence="2">
    <location>
        <begin position="20"/>
        <end position="385"/>
    </location>
</feature>
<dbReference type="EMBL" id="RWJN01000427">
    <property type="protein sequence ID" value="TCD61817.1"/>
    <property type="molecule type" value="Genomic_DNA"/>
</dbReference>
<keyword evidence="5" id="KW-1185">Reference proteome</keyword>
<dbReference type="Proteomes" id="UP000292702">
    <property type="component" value="Unassembled WGS sequence"/>
</dbReference>
<protein>
    <recommendedName>
        <fullName evidence="3">GH16 domain-containing protein</fullName>
    </recommendedName>
</protein>
<comment type="caution">
    <text evidence="4">The sequence shown here is derived from an EMBL/GenBank/DDBJ whole genome shotgun (WGS) entry which is preliminary data.</text>
</comment>
<dbReference type="PANTHER" id="PTHR10963">
    <property type="entry name" value="GLYCOSYL HYDROLASE-RELATED"/>
    <property type="match status" value="1"/>
</dbReference>
<dbReference type="CDD" id="cd02181">
    <property type="entry name" value="GH16_fungal_Lam16A_glucanase"/>
    <property type="match status" value="1"/>
</dbReference>
<feature type="signal peptide" evidence="2">
    <location>
        <begin position="1"/>
        <end position="19"/>
    </location>
</feature>
<reference evidence="4 5" key="1">
    <citation type="submission" date="2018-11" db="EMBL/GenBank/DDBJ databases">
        <title>Genome assembly of Steccherinum ochraceum LE-BIN_3174, the white-rot fungus of the Steccherinaceae family (The Residual Polyporoid clade, Polyporales, Basidiomycota).</title>
        <authorList>
            <person name="Fedorova T.V."/>
            <person name="Glazunova O.A."/>
            <person name="Landesman E.O."/>
            <person name="Moiseenko K.V."/>
            <person name="Psurtseva N.V."/>
            <person name="Savinova O.S."/>
            <person name="Shakhova N.V."/>
            <person name="Tyazhelova T.V."/>
            <person name="Vasina D.V."/>
        </authorList>
    </citation>
    <scope>NUCLEOTIDE SEQUENCE [LARGE SCALE GENOMIC DNA]</scope>
    <source>
        <strain evidence="4 5">LE-BIN_3174</strain>
    </source>
</reference>
<keyword evidence="2" id="KW-0732">Signal</keyword>
<evidence type="ECO:0000256" key="2">
    <source>
        <dbReference type="SAM" id="SignalP"/>
    </source>
</evidence>
<dbReference type="SUPFAM" id="SSF49899">
    <property type="entry name" value="Concanavalin A-like lectins/glucanases"/>
    <property type="match status" value="1"/>
</dbReference>
<gene>
    <name evidence="4" type="ORF">EIP91_007862</name>
</gene>
<dbReference type="PROSITE" id="PS51762">
    <property type="entry name" value="GH16_2"/>
    <property type="match status" value="1"/>
</dbReference>
<evidence type="ECO:0000256" key="1">
    <source>
        <dbReference type="SAM" id="Phobius"/>
    </source>
</evidence>